<keyword evidence="3" id="KW-1185">Reference proteome</keyword>
<name>A0A4Y8IJB4_9BACI</name>
<dbReference type="SUPFAM" id="SSF52091">
    <property type="entry name" value="SpoIIaa-like"/>
    <property type="match status" value="1"/>
</dbReference>
<dbReference type="Gene3D" id="3.30.750.24">
    <property type="entry name" value="STAS domain"/>
    <property type="match status" value="1"/>
</dbReference>
<dbReference type="Proteomes" id="UP000297975">
    <property type="component" value="Unassembled WGS sequence"/>
</dbReference>
<proteinExistence type="predicted"/>
<accession>A0A4Y8IJB4</accession>
<protein>
    <submittedName>
        <fullName evidence="2">Anti-sigma factor antagonist</fullName>
    </submittedName>
</protein>
<evidence type="ECO:0000259" key="1">
    <source>
        <dbReference type="PROSITE" id="PS50801"/>
    </source>
</evidence>
<dbReference type="PANTHER" id="PTHR33495">
    <property type="entry name" value="ANTI-SIGMA FACTOR ANTAGONIST TM_1081-RELATED-RELATED"/>
    <property type="match status" value="1"/>
</dbReference>
<dbReference type="InterPro" id="IPR036513">
    <property type="entry name" value="STAS_dom_sf"/>
</dbReference>
<evidence type="ECO:0000313" key="3">
    <source>
        <dbReference type="Proteomes" id="UP000297975"/>
    </source>
</evidence>
<organism evidence="2 3">
    <name type="scientific">Filobacillus milosensis</name>
    <dbReference type="NCBI Taxonomy" id="94137"/>
    <lineage>
        <taxon>Bacteria</taxon>
        <taxon>Bacillati</taxon>
        <taxon>Bacillota</taxon>
        <taxon>Bacilli</taxon>
        <taxon>Bacillales</taxon>
        <taxon>Bacillaceae</taxon>
        <taxon>Filobacillus</taxon>
    </lineage>
</organism>
<gene>
    <name evidence="2" type="ORF">E3U55_15585</name>
</gene>
<evidence type="ECO:0000313" key="2">
    <source>
        <dbReference type="EMBL" id="TFB13678.1"/>
    </source>
</evidence>
<sequence length="105" mass="12143">MRLSSFNIFSKTISEDEVIIYIEGELDIFTIDTVIQKVDEQTVSNCQLDLKDLSFIDSSGIGLLIRKVIDWKDENRHLSFVNLRQNVEEVMEEMGVFTILEDVLN</sequence>
<dbReference type="OrthoDB" id="2468251at2"/>
<dbReference type="GO" id="GO:0043856">
    <property type="term" value="F:anti-sigma factor antagonist activity"/>
    <property type="evidence" value="ECO:0007669"/>
    <property type="project" value="TreeGrafter"/>
</dbReference>
<reference evidence="2 3" key="1">
    <citation type="submission" date="2019-03" db="EMBL/GenBank/DDBJ databases">
        <authorList>
            <person name="He R.-H."/>
        </authorList>
    </citation>
    <scope>NUCLEOTIDE SEQUENCE [LARGE SCALE GENOMIC DNA]</scope>
    <source>
        <strain evidence="3">SH 714</strain>
    </source>
</reference>
<dbReference type="CDD" id="cd07043">
    <property type="entry name" value="STAS_anti-anti-sigma_factors"/>
    <property type="match status" value="1"/>
</dbReference>
<dbReference type="EMBL" id="SOPW01000023">
    <property type="protein sequence ID" value="TFB13678.1"/>
    <property type="molecule type" value="Genomic_DNA"/>
</dbReference>
<dbReference type="AlphaFoldDB" id="A0A4Y8IJB4"/>
<dbReference type="InterPro" id="IPR002645">
    <property type="entry name" value="STAS_dom"/>
</dbReference>
<dbReference type="Pfam" id="PF01740">
    <property type="entry name" value="STAS"/>
    <property type="match status" value="1"/>
</dbReference>
<dbReference type="PROSITE" id="PS50801">
    <property type="entry name" value="STAS"/>
    <property type="match status" value="1"/>
</dbReference>
<comment type="caution">
    <text evidence="2">The sequence shown here is derived from an EMBL/GenBank/DDBJ whole genome shotgun (WGS) entry which is preliminary data.</text>
</comment>
<feature type="domain" description="STAS" evidence="1">
    <location>
        <begin position="18"/>
        <end position="105"/>
    </location>
</feature>